<accession>A0A212JKX4</accession>
<dbReference type="CDD" id="cd13520">
    <property type="entry name" value="PBP2_TAXI_TRAP"/>
    <property type="match status" value="1"/>
</dbReference>
<feature type="chain" id="PRO_5013392826" evidence="1">
    <location>
        <begin position="24"/>
        <end position="320"/>
    </location>
</feature>
<keyword evidence="2" id="KW-0675">Receptor</keyword>
<dbReference type="InterPro" id="IPR011852">
    <property type="entry name" value="TRAP_TAXI"/>
</dbReference>
<gene>
    <name evidence="2" type="ORF">KL86DPRO_11722</name>
</gene>
<dbReference type="PANTHER" id="PTHR42941:SF1">
    <property type="entry name" value="SLL1037 PROTEIN"/>
    <property type="match status" value="1"/>
</dbReference>
<name>A0A212JKX4_9DELT</name>
<evidence type="ECO:0000313" key="2">
    <source>
        <dbReference type="EMBL" id="SBW00094.1"/>
    </source>
</evidence>
<sequence length="320" mass="34533">MKRRILSLALALLMAAAAPAALAANKINLSFPTAATTGALYPLGAGIANLWNTKLDTVNARVQASNGGIQNLNLLKSKDAQVSFAVSSITYEALHGLRGFKDREYKDVRVLAGLYYNPNQVVARGEADVNALADFKGKRFAPGAAGGTTEVESRVHFTAAGLKYPDDIKAQFVGFTESIDLMRNKQLDGAWIMAGMPTAAVTEMCSTAGGKLVPINDEIIKKLQAEYPWYSKFTIPAGTYDNQKEDVQTTAVKMLLLTDASMPDDLVYSLAKSFWENLPELTKAHAVMKTVTPDMAVKDLAGIPLHPGAEKYYKEAGLLK</sequence>
<dbReference type="AlphaFoldDB" id="A0A212JKX4"/>
<protein>
    <submittedName>
        <fullName evidence="2">TAXI family TRAP transporter solute receptor</fullName>
    </submittedName>
</protein>
<dbReference type="Pfam" id="PF16868">
    <property type="entry name" value="NMT1_3"/>
    <property type="match status" value="1"/>
</dbReference>
<dbReference type="Gene3D" id="3.40.190.10">
    <property type="entry name" value="Periplasmic binding protein-like II"/>
    <property type="match status" value="2"/>
</dbReference>
<dbReference type="NCBIfam" id="TIGR02122">
    <property type="entry name" value="TRAP_TAXI"/>
    <property type="match status" value="1"/>
</dbReference>
<reference evidence="2" key="1">
    <citation type="submission" date="2016-04" db="EMBL/GenBank/DDBJ databases">
        <authorList>
            <person name="Evans L.H."/>
            <person name="Alamgir A."/>
            <person name="Owens N."/>
            <person name="Weber N.D."/>
            <person name="Virtaneva K."/>
            <person name="Barbian K."/>
            <person name="Babar A."/>
            <person name="Rosenke K."/>
        </authorList>
    </citation>
    <scope>NUCLEOTIDE SEQUENCE</scope>
    <source>
        <strain evidence="2">86</strain>
    </source>
</reference>
<dbReference type="PANTHER" id="PTHR42941">
    <property type="entry name" value="SLL1037 PROTEIN"/>
    <property type="match status" value="1"/>
</dbReference>
<evidence type="ECO:0000256" key="1">
    <source>
        <dbReference type="SAM" id="SignalP"/>
    </source>
</evidence>
<proteinExistence type="predicted"/>
<organism evidence="2">
    <name type="scientific">uncultured delta proteobacterium</name>
    <dbReference type="NCBI Taxonomy" id="34034"/>
    <lineage>
        <taxon>Bacteria</taxon>
        <taxon>Deltaproteobacteria</taxon>
        <taxon>environmental samples</taxon>
    </lineage>
</organism>
<keyword evidence="1" id="KW-0732">Signal</keyword>
<dbReference type="SUPFAM" id="SSF53850">
    <property type="entry name" value="Periplasmic binding protein-like II"/>
    <property type="match status" value="1"/>
</dbReference>
<dbReference type="EMBL" id="FLUQ01000001">
    <property type="protein sequence ID" value="SBW00094.1"/>
    <property type="molecule type" value="Genomic_DNA"/>
</dbReference>
<feature type="signal peptide" evidence="1">
    <location>
        <begin position="1"/>
        <end position="23"/>
    </location>
</feature>